<dbReference type="PROSITE" id="PS51898">
    <property type="entry name" value="TYR_RECOMBINASE"/>
    <property type="match status" value="1"/>
</dbReference>
<sequence length="45" mass="5180">MNVKVIQEALGHSDIQTTLNIYADVTKELKKQQFAHFDDFIAEND</sequence>
<evidence type="ECO:0000259" key="2">
    <source>
        <dbReference type="PROSITE" id="PS51898"/>
    </source>
</evidence>
<accession>A0ABT4K6U5</accession>
<dbReference type="SUPFAM" id="SSF56349">
    <property type="entry name" value="DNA breaking-rejoining enzymes"/>
    <property type="match status" value="1"/>
</dbReference>
<evidence type="ECO:0000313" key="3">
    <source>
        <dbReference type="EMBL" id="MCZ3781261.1"/>
    </source>
</evidence>
<proteinExistence type="predicted"/>
<gene>
    <name evidence="3" type="ORF">L2504_03755</name>
</gene>
<reference evidence="3 4" key="1">
    <citation type="submission" date="2022-01" db="EMBL/GenBank/DDBJ databases">
        <title>VMRC isolate genome collection.</title>
        <authorList>
            <person name="France M."/>
            <person name="Rutt L."/>
            <person name="Humphrys M."/>
            <person name="Ravel J."/>
        </authorList>
    </citation>
    <scope>NUCLEOTIDE SEQUENCE [LARGE SCALE GENOMIC DNA]</scope>
    <source>
        <strain evidence="3 4">C0030B4</strain>
    </source>
</reference>
<dbReference type="Proteomes" id="UP001527392">
    <property type="component" value="Unassembled WGS sequence"/>
</dbReference>
<keyword evidence="4" id="KW-1185">Reference proteome</keyword>
<dbReference type="InterPro" id="IPR013762">
    <property type="entry name" value="Integrase-like_cat_sf"/>
</dbReference>
<comment type="caution">
    <text evidence="3">The sequence shown here is derived from an EMBL/GenBank/DDBJ whole genome shotgun (WGS) entry which is preliminary data.</text>
</comment>
<dbReference type="Gene3D" id="1.10.443.10">
    <property type="entry name" value="Intergrase catalytic core"/>
    <property type="match status" value="1"/>
</dbReference>
<evidence type="ECO:0000256" key="1">
    <source>
        <dbReference type="ARBA" id="ARBA00023172"/>
    </source>
</evidence>
<feature type="domain" description="Tyr recombinase" evidence="2">
    <location>
        <begin position="1"/>
        <end position="35"/>
    </location>
</feature>
<dbReference type="RefSeq" id="WP_225416032.1">
    <property type="nucleotide sequence ID" value="NZ_CAKMAX010000046.1"/>
</dbReference>
<name>A0ABT4K6U5_9LACO</name>
<evidence type="ECO:0000313" key="4">
    <source>
        <dbReference type="Proteomes" id="UP001527392"/>
    </source>
</evidence>
<dbReference type="EMBL" id="JAKHMS010000005">
    <property type="protein sequence ID" value="MCZ3781261.1"/>
    <property type="molecule type" value="Genomic_DNA"/>
</dbReference>
<dbReference type="InterPro" id="IPR002104">
    <property type="entry name" value="Integrase_catalytic"/>
</dbReference>
<protein>
    <recommendedName>
        <fullName evidence="2">Tyr recombinase domain-containing protein</fullName>
    </recommendedName>
</protein>
<keyword evidence="1" id="KW-0233">DNA recombination</keyword>
<dbReference type="InterPro" id="IPR011010">
    <property type="entry name" value="DNA_brk_join_enz"/>
</dbReference>
<organism evidence="3 4">
    <name type="scientific">Limosilactobacillus vaginalis</name>
    <dbReference type="NCBI Taxonomy" id="1633"/>
    <lineage>
        <taxon>Bacteria</taxon>
        <taxon>Bacillati</taxon>
        <taxon>Bacillota</taxon>
        <taxon>Bacilli</taxon>
        <taxon>Lactobacillales</taxon>
        <taxon>Lactobacillaceae</taxon>
        <taxon>Limosilactobacillus</taxon>
    </lineage>
</organism>